<keyword evidence="4" id="KW-0862">Zinc</keyword>
<evidence type="ECO:0000256" key="4">
    <source>
        <dbReference type="ARBA" id="ARBA00022833"/>
    </source>
</evidence>
<organism evidence="10 11">
    <name type="scientific">Reticulomyxa filosa</name>
    <dbReference type="NCBI Taxonomy" id="46433"/>
    <lineage>
        <taxon>Eukaryota</taxon>
        <taxon>Sar</taxon>
        <taxon>Rhizaria</taxon>
        <taxon>Retaria</taxon>
        <taxon>Foraminifera</taxon>
        <taxon>Monothalamids</taxon>
        <taxon>Reticulomyxidae</taxon>
        <taxon>Reticulomyxa</taxon>
    </lineage>
</organism>
<dbReference type="GO" id="GO:0008270">
    <property type="term" value="F:zinc ion binding"/>
    <property type="evidence" value="ECO:0007669"/>
    <property type="project" value="UniProtKB-KW"/>
</dbReference>
<dbReference type="GO" id="GO:0003677">
    <property type="term" value="F:DNA binding"/>
    <property type="evidence" value="ECO:0007669"/>
    <property type="project" value="InterPro"/>
</dbReference>
<evidence type="ECO:0000256" key="8">
    <source>
        <dbReference type="SAM" id="Phobius"/>
    </source>
</evidence>
<evidence type="ECO:0000313" key="11">
    <source>
        <dbReference type="Proteomes" id="UP000023152"/>
    </source>
</evidence>
<dbReference type="Gene3D" id="3.30.160.60">
    <property type="entry name" value="Classic Zinc Finger"/>
    <property type="match status" value="1"/>
</dbReference>
<dbReference type="SMART" id="SM00734">
    <property type="entry name" value="ZnF_Rad18"/>
    <property type="match status" value="3"/>
</dbReference>
<sequence>MNIIINRCRSIIWTSGEHFALQLKKFSPILDSNNIRCRLTSKKIKELLTYLTVFLPKSFIHPIYSTFKVNFELYSDDETIEFIQLVFVQLALSLFYFHNNFNKNFDEILSFIEKSIIYTKKKSKLNFDLYFCIFVANDQFYVFLLKLFKRRYITFIYVLFVILVNIKKLLKLFDDSQSNNKLNFVFAPKKDLVLFLNLFFFVFGIFMKRFLKEMQDPSDDGDRLNDTSSPSAKKMKLAGNSEEVAVSTMMVECPVCKKKILKQHVNIHLDTECNQGEKKVGEGQRYVQSMFAPKGKIIVKGLSTNKPTTRTVNDVLGRPPPLHKATKTTRSWTQCPICQKENILSTQINDHLDLCLQKNMKNTNENKSSNPSVAVTTITTTDQEVTQAKSTIPCPVCNIKILASQINLHLDLGCDALQQNDKHKTNDAIYRTKLKQAQKLATKIDMKSFQTCVPGFFVVPDFVTF</sequence>
<evidence type="ECO:0000256" key="3">
    <source>
        <dbReference type="ARBA" id="ARBA00022771"/>
    </source>
</evidence>
<keyword evidence="5 6" id="KW-0234">DNA repair</keyword>
<feature type="transmembrane region" description="Helical" evidence="8">
    <location>
        <begin position="47"/>
        <end position="67"/>
    </location>
</feature>
<dbReference type="GO" id="GO:0006281">
    <property type="term" value="P:DNA repair"/>
    <property type="evidence" value="ECO:0007669"/>
    <property type="project" value="UniProtKB-KW"/>
</dbReference>
<evidence type="ECO:0000259" key="9">
    <source>
        <dbReference type="PROSITE" id="PS51908"/>
    </source>
</evidence>
<feature type="compositionally biased region" description="Basic and acidic residues" evidence="7">
    <location>
        <begin position="216"/>
        <end position="225"/>
    </location>
</feature>
<protein>
    <recommendedName>
        <fullName evidence="9">UBZ4-type domain-containing protein</fullName>
    </recommendedName>
</protein>
<evidence type="ECO:0000256" key="1">
    <source>
        <dbReference type="ARBA" id="ARBA00022723"/>
    </source>
</evidence>
<feature type="transmembrane region" description="Helical" evidence="8">
    <location>
        <begin position="191"/>
        <end position="211"/>
    </location>
</feature>
<evidence type="ECO:0000256" key="6">
    <source>
        <dbReference type="PROSITE-ProRule" id="PRU01256"/>
    </source>
</evidence>
<evidence type="ECO:0000256" key="7">
    <source>
        <dbReference type="SAM" id="MobiDB-lite"/>
    </source>
</evidence>
<keyword evidence="8" id="KW-0472">Membrane</keyword>
<dbReference type="InterPro" id="IPR006642">
    <property type="entry name" value="Rad18_UBZ4"/>
</dbReference>
<dbReference type="OrthoDB" id="5236983at2759"/>
<keyword evidence="8" id="KW-1133">Transmembrane helix</keyword>
<feature type="transmembrane region" description="Helical" evidence="8">
    <location>
        <begin position="151"/>
        <end position="170"/>
    </location>
</feature>
<feature type="domain" description="UBZ4-type" evidence="9">
    <location>
        <begin position="250"/>
        <end position="278"/>
    </location>
</feature>
<proteinExistence type="predicted"/>
<keyword evidence="8" id="KW-0812">Transmembrane</keyword>
<feature type="region of interest" description="Disordered" evidence="7">
    <location>
        <begin position="216"/>
        <end position="238"/>
    </location>
</feature>
<gene>
    <name evidence="10" type="ORF">RFI_02138</name>
</gene>
<keyword evidence="2 6" id="KW-0227">DNA damage</keyword>
<keyword evidence="3 6" id="KW-0863">Zinc-finger</keyword>
<accession>X6P9T7</accession>
<comment type="caution">
    <text evidence="10">The sequence shown here is derived from an EMBL/GenBank/DDBJ whole genome shotgun (WGS) entry which is preliminary data.</text>
</comment>
<dbReference type="PROSITE" id="PS51908">
    <property type="entry name" value="ZF_UBZ4"/>
    <property type="match status" value="1"/>
</dbReference>
<dbReference type="Proteomes" id="UP000023152">
    <property type="component" value="Unassembled WGS sequence"/>
</dbReference>
<keyword evidence="1" id="KW-0479">Metal-binding</keyword>
<keyword evidence="11" id="KW-1185">Reference proteome</keyword>
<feature type="non-terminal residue" evidence="10">
    <location>
        <position position="465"/>
    </location>
</feature>
<dbReference type="EMBL" id="ASPP01002124">
    <property type="protein sequence ID" value="ETO34936.1"/>
    <property type="molecule type" value="Genomic_DNA"/>
</dbReference>
<name>X6P9T7_RETFI</name>
<dbReference type="AlphaFoldDB" id="X6P9T7"/>
<feature type="transmembrane region" description="Helical" evidence="8">
    <location>
        <begin position="79"/>
        <end position="97"/>
    </location>
</feature>
<evidence type="ECO:0000313" key="10">
    <source>
        <dbReference type="EMBL" id="ETO34936.1"/>
    </source>
</evidence>
<evidence type="ECO:0000256" key="5">
    <source>
        <dbReference type="ARBA" id="ARBA00023204"/>
    </source>
</evidence>
<reference evidence="10 11" key="1">
    <citation type="journal article" date="2013" name="Curr. Biol.">
        <title>The Genome of the Foraminiferan Reticulomyxa filosa.</title>
        <authorList>
            <person name="Glockner G."/>
            <person name="Hulsmann N."/>
            <person name="Schleicher M."/>
            <person name="Noegel A.A."/>
            <person name="Eichinger L."/>
            <person name="Gallinger C."/>
            <person name="Pawlowski J."/>
            <person name="Sierra R."/>
            <person name="Euteneuer U."/>
            <person name="Pillet L."/>
            <person name="Moustafa A."/>
            <person name="Platzer M."/>
            <person name="Groth M."/>
            <person name="Szafranski K."/>
            <person name="Schliwa M."/>
        </authorList>
    </citation>
    <scope>NUCLEOTIDE SEQUENCE [LARGE SCALE GENOMIC DNA]</scope>
</reference>
<evidence type="ECO:0000256" key="2">
    <source>
        <dbReference type="ARBA" id="ARBA00022763"/>
    </source>
</evidence>